<dbReference type="Proteomes" id="UP000248886">
    <property type="component" value="Unassembled WGS sequence"/>
</dbReference>
<feature type="compositionally biased region" description="Basic and acidic residues" evidence="1">
    <location>
        <begin position="60"/>
        <end position="74"/>
    </location>
</feature>
<sequence length="84" mass="9108">MPVKKLGSKLAQGVRQVQAQQVEKSAPIVDACAAAAPDAQPNGLSTVRPGEKPPPLSNSTEEKRPSAPRSEHQQRLHPRRVWPD</sequence>
<dbReference type="EMBL" id="QKQP01000002">
    <property type="protein sequence ID" value="PZD81188.1"/>
    <property type="molecule type" value="Genomic_DNA"/>
</dbReference>
<dbReference type="OrthoDB" id="9984402at2"/>
<feature type="region of interest" description="Disordered" evidence="1">
    <location>
        <begin position="38"/>
        <end position="84"/>
    </location>
</feature>
<feature type="compositionally biased region" description="Basic residues" evidence="1">
    <location>
        <begin position="75"/>
        <end position="84"/>
    </location>
</feature>
<organism evidence="2 3">
    <name type="scientific">Acidithiobacillus ferrooxidans</name>
    <name type="common">Thiobacillus ferrooxidans</name>
    <dbReference type="NCBI Taxonomy" id="920"/>
    <lineage>
        <taxon>Bacteria</taxon>
        <taxon>Pseudomonadati</taxon>
        <taxon>Pseudomonadota</taxon>
        <taxon>Acidithiobacillia</taxon>
        <taxon>Acidithiobacillales</taxon>
        <taxon>Acidithiobacillaceae</taxon>
        <taxon>Acidithiobacillus</taxon>
    </lineage>
</organism>
<reference evidence="2 3" key="1">
    <citation type="submission" date="2018-06" db="EMBL/GenBank/DDBJ databases">
        <title>Draft sequence of Acidithiobacillus ferrooxidans CCM 4253.</title>
        <authorList>
            <person name="Moya-Beltran A."/>
            <person name="Castro M."/>
            <person name="Covarrubias P.C."/>
            <person name="Issotta F."/>
            <person name="Janiczek O."/>
            <person name="Mandl M."/>
            <person name="Kucera J."/>
            <person name="Quatrini R."/>
        </authorList>
    </citation>
    <scope>NUCLEOTIDE SEQUENCE [LARGE SCALE GENOMIC DNA]</scope>
    <source>
        <strain evidence="2 3">CCM 4253</strain>
    </source>
</reference>
<accession>A0A2W1K301</accession>
<gene>
    <name evidence="2" type="ORF">DN052_07790</name>
</gene>
<evidence type="ECO:0000256" key="1">
    <source>
        <dbReference type="SAM" id="MobiDB-lite"/>
    </source>
</evidence>
<proteinExistence type="predicted"/>
<evidence type="ECO:0000313" key="3">
    <source>
        <dbReference type="Proteomes" id="UP000248886"/>
    </source>
</evidence>
<comment type="caution">
    <text evidence="2">The sequence shown here is derived from an EMBL/GenBank/DDBJ whole genome shotgun (WGS) entry which is preliminary data.</text>
</comment>
<name>A0A2W1K301_ACIFR</name>
<protein>
    <submittedName>
        <fullName evidence="2">Uncharacterized protein</fullName>
    </submittedName>
</protein>
<evidence type="ECO:0000313" key="2">
    <source>
        <dbReference type="EMBL" id="PZD81188.1"/>
    </source>
</evidence>
<dbReference type="AlphaFoldDB" id="A0A2W1K301"/>